<keyword evidence="1" id="KW-1015">Disulfide bond</keyword>
<feature type="domain" description="Sushi" evidence="3">
    <location>
        <begin position="1"/>
        <end position="66"/>
    </location>
</feature>
<organism evidence="4 5">
    <name type="scientific">Sinanodonta woodiana</name>
    <name type="common">Chinese pond mussel</name>
    <name type="synonym">Anodonta woodiana</name>
    <dbReference type="NCBI Taxonomy" id="1069815"/>
    <lineage>
        <taxon>Eukaryota</taxon>
        <taxon>Metazoa</taxon>
        <taxon>Spiralia</taxon>
        <taxon>Lophotrochozoa</taxon>
        <taxon>Mollusca</taxon>
        <taxon>Bivalvia</taxon>
        <taxon>Autobranchia</taxon>
        <taxon>Heteroconchia</taxon>
        <taxon>Palaeoheterodonta</taxon>
        <taxon>Unionida</taxon>
        <taxon>Unionoidea</taxon>
        <taxon>Unionidae</taxon>
        <taxon>Unioninae</taxon>
        <taxon>Sinanodonta</taxon>
    </lineage>
</organism>
<dbReference type="AlphaFoldDB" id="A0ABD3W3Z0"/>
<protein>
    <recommendedName>
        <fullName evidence="3">Sushi domain-containing protein</fullName>
    </recommendedName>
</protein>
<dbReference type="EMBL" id="JBJQND010000008">
    <property type="protein sequence ID" value="KAL3867963.1"/>
    <property type="molecule type" value="Genomic_DNA"/>
</dbReference>
<proteinExistence type="predicted"/>
<dbReference type="Gene3D" id="2.10.70.10">
    <property type="entry name" value="Complement Module, domain 1"/>
    <property type="match status" value="1"/>
</dbReference>
<evidence type="ECO:0000256" key="1">
    <source>
        <dbReference type="ARBA" id="ARBA00023157"/>
    </source>
</evidence>
<gene>
    <name evidence="4" type="ORF">ACJMK2_040805</name>
</gene>
<evidence type="ECO:0000313" key="5">
    <source>
        <dbReference type="Proteomes" id="UP001634394"/>
    </source>
</evidence>
<evidence type="ECO:0000259" key="3">
    <source>
        <dbReference type="PROSITE" id="PS50923"/>
    </source>
</evidence>
<reference evidence="4 5" key="1">
    <citation type="submission" date="2024-11" db="EMBL/GenBank/DDBJ databases">
        <title>Chromosome-level genome assembly of the freshwater bivalve Anodonta woodiana.</title>
        <authorList>
            <person name="Chen X."/>
        </authorList>
    </citation>
    <scope>NUCLEOTIDE SEQUENCE [LARGE SCALE GENOMIC DNA]</scope>
    <source>
        <strain evidence="4">MN2024</strain>
        <tissue evidence="4">Gills</tissue>
    </source>
</reference>
<keyword evidence="2" id="KW-0768">Sushi</keyword>
<dbReference type="Proteomes" id="UP001634394">
    <property type="component" value="Unassembled WGS sequence"/>
</dbReference>
<comment type="caution">
    <text evidence="2">Lacks conserved residue(s) required for the propagation of feature annotation.</text>
</comment>
<dbReference type="SUPFAM" id="SSF57535">
    <property type="entry name" value="Complement control module/SCR domain"/>
    <property type="match status" value="1"/>
</dbReference>
<dbReference type="InterPro" id="IPR035976">
    <property type="entry name" value="Sushi/SCR/CCP_sf"/>
</dbReference>
<feature type="non-terminal residue" evidence="4">
    <location>
        <position position="1"/>
    </location>
</feature>
<dbReference type="InterPro" id="IPR000436">
    <property type="entry name" value="Sushi_SCR_CCP_dom"/>
</dbReference>
<feature type="non-terminal residue" evidence="4">
    <location>
        <position position="85"/>
    </location>
</feature>
<keyword evidence="5" id="KW-1185">Reference proteome</keyword>
<evidence type="ECO:0000313" key="4">
    <source>
        <dbReference type="EMBL" id="KAL3867963.1"/>
    </source>
</evidence>
<evidence type="ECO:0000256" key="2">
    <source>
        <dbReference type="PROSITE-ProRule" id="PRU00302"/>
    </source>
</evidence>
<sequence>TVCELFLNIPNNSREIATPGIAGNNTYNATITVECYEGYNYSLHEIEPLRCASDGSWRGYFGNCNELDCGKQHNIPNNSTITSST</sequence>
<name>A0ABD3W3Z0_SINWO</name>
<dbReference type="Pfam" id="PF00084">
    <property type="entry name" value="Sushi"/>
    <property type="match status" value="1"/>
</dbReference>
<accession>A0ABD3W3Z0</accession>
<dbReference type="PROSITE" id="PS50923">
    <property type="entry name" value="SUSHI"/>
    <property type="match status" value="1"/>
</dbReference>
<comment type="caution">
    <text evidence="4">The sequence shown here is derived from an EMBL/GenBank/DDBJ whole genome shotgun (WGS) entry which is preliminary data.</text>
</comment>